<dbReference type="InterPro" id="IPR002912">
    <property type="entry name" value="ACT_dom"/>
</dbReference>
<accession>A0A1W1UT86</accession>
<evidence type="ECO:0000256" key="25">
    <source>
        <dbReference type="ARBA" id="ARBA00048561"/>
    </source>
</evidence>
<dbReference type="Gene3D" id="3.40.50.720">
    <property type="entry name" value="NAD(P)-binding Rossmann-like Domain"/>
    <property type="match status" value="1"/>
</dbReference>
<gene>
    <name evidence="29" type="ORF">SAMN00120144_0792</name>
</gene>
<comment type="subunit">
    <text evidence="9">Homotetramer.</text>
</comment>
<reference evidence="29 30" key="1">
    <citation type="submission" date="2017-04" db="EMBL/GenBank/DDBJ databases">
        <authorList>
            <person name="Afonso C.L."/>
            <person name="Miller P.J."/>
            <person name="Scott M.A."/>
            <person name="Spackman E."/>
            <person name="Goraichik I."/>
            <person name="Dimitrov K.M."/>
            <person name="Suarez D.L."/>
            <person name="Swayne D.E."/>
        </authorList>
    </citation>
    <scope>NUCLEOTIDE SEQUENCE [LARGE SCALE GENOMIC DNA]</scope>
    <source>
        <strain evidence="29 30">DSM 11622</strain>
    </source>
</reference>
<comment type="catalytic activity">
    <reaction evidence="26">
        <text>L-homoserine + NADP(+) = L-aspartate 4-semialdehyde + NADPH + H(+)</text>
        <dbReference type="Rhea" id="RHEA:15761"/>
        <dbReference type="ChEBI" id="CHEBI:15378"/>
        <dbReference type="ChEBI" id="CHEBI:57476"/>
        <dbReference type="ChEBI" id="CHEBI:57783"/>
        <dbReference type="ChEBI" id="CHEBI:58349"/>
        <dbReference type="ChEBI" id="CHEBI:537519"/>
        <dbReference type="EC" id="1.1.1.3"/>
    </reaction>
    <physiologicalReaction direction="right-to-left" evidence="26">
        <dbReference type="Rhea" id="RHEA:15763"/>
    </physiologicalReaction>
</comment>
<dbReference type="RefSeq" id="WP_234996945.1">
    <property type="nucleotide sequence ID" value="NZ_FWWW01000039.1"/>
</dbReference>
<feature type="domain" description="ACT" evidence="28">
    <location>
        <begin position="451"/>
        <end position="529"/>
    </location>
</feature>
<evidence type="ECO:0000256" key="22">
    <source>
        <dbReference type="ARBA" id="ARBA00023167"/>
    </source>
</evidence>
<comment type="pathway">
    <text evidence="4">Amino-acid biosynthesis; L-threonine biosynthesis; L-threonine from L-aspartate: step 3/5.</text>
</comment>
<evidence type="ECO:0000256" key="2">
    <source>
        <dbReference type="ARBA" id="ARBA00004766"/>
    </source>
</evidence>
<dbReference type="InterPro" id="IPR054352">
    <property type="entry name" value="ACT_Aspartokinase"/>
</dbReference>
<evidence type="ECO:0000256" key="17">
    <source>
        <dbReference type="ARBA" id="ARBA00022857"/>
    </source>
</evidence>
<dbReference type="Pfam" id="PF22468">
    <property type="entry name" value="ACT_9"/>
    <property type="match status" value="2"/>
</dbReference>
<keyword evidence="12" id="KW-0791">Threonine biosynthesis</keyword>
<dbReference type="PIRSF" id="PIRSF000727">
    <property type="entry name" value="ThrA"/>
    <property type="match status" value="1"/>
</dbReference>
<dbReference type="InterPro" id="IPR011147">
    <property type="entry name" value="Bifunc_Aspkin/hSer_DH"/>
</dbReference>
<dbReference type="CDD" id="cd04921">
    <property type="entry name" value="ACT_AKi-HSDH-ThrA-like_1"/>
    <property type="match status" value="1"/>
</dbReference>
<dbReference type="NCBIfam" id="TIGR00657">
    <property type="entry name" value="asp_kinases"/>
    <property type="match status" value="1"/>
</dbReference>
<evidence type="ECO:0000256" key="10">
    <source>
        <dbReference type="ARBA" id="ARBA00022605"/>
    </source>
</evidence>
<dbReference type="InterPro" id="IPR018042">
    <property type="entry name" value="Aspartate_kinase_CS"/>
</dbReference>
<evidence type="ECO:0000256" key="19">
    <source>
        <dbReference type="ARBA" id="ARBA00023027"/>
    </source>
</evidence>
<dbReference type="GO" id="GO:0005524">
    <property type="term" value="F:ATP binding"/>
    <property type="evidence" value="ECO:0007669"/>
    <property type="project" value="UniProtKB-KW"/>
</dbReference>
<evidence type="ECO:0000256" key="8">
    <source>
        <dbReference type="ARBA" id="ARBA00010046"/>
    </source>
</evidence>
<dbReference type="GO" id="GO:0009086">
    <property type="term" value="P:methionine biosynthetic process"/>
    <property type="evidence" value="ECO:0007669"/>
    <property type="project" value="UniProtKB-KW"/>
</dbReference>
<dbReference type="FunFam" id="3.30.2130.10:FF:000001">
    <property type="entry name" value="Bifunctional aspartokinase/homoserine dehydrogenase"/>
    <property type="match status" value="1"/>
</dbReference>
<dbReference type="PROSITE" id="PS01042">
    <property type="entry name" value="HOMOSER_DHGENASE"/>
    <property type="match status" value="1"/>
</dbReference>
<evidence type="ECO:0000256" key="27">
    <source>
        <dbReference type="ARBA" id="ARBA00049031"/>
    </source>
</evidence>
<dbReference type="UniPathway" id="UPA00051">
    <property type="reaction ID" value="UER00462"/>
</dbReference>
<dbReference type="InterPro" id="IPR005106">
    <property type="entry name" value="Asp/hSer_DH_NAD-bd"/>
</dbReference>
<evidence type="ECO:0000256" key="7">
    <source>
        <dbReference type="ARBA" id="ARBA00007952"/>
    </source>
</evidence>
<dbReference type="InterPro" id="IPR042199">
    <property type="entry name" value="AsparK_Bifunc_asparK/hSer_DH"/>
</dbReference>
<dbReference type="InterPro" id="IPR001342">
    <property type="entry name" value="HDH_cat"/>
</dbReference>
<sequence length="866" mass="92546">MFRSPSPAASCPEAQPVPTGFFVPRFLVVAAVSTTSPVLLSHFLALTSKQAMQVLKFGGTSVATALNLQRVARLVNTAAQTSPVVVVVSALGGTTDALIEAGRLAAAGSEEYRACLQTLEDRHLEVVRGLLPIPDQSAVLSLVKTHCNELDGLCDGIFALGELSDRTLDRLMSFGELLSSRLLAAYLKAQGITHSWHDSRQLIRTDSRFGFATVDSGVTSQQIQALVAAHPSPIYVVPGFIGSDARGVTTTLGRGGSDYTAALFAAALAAERLEIWTDVSGMMTADPRLITLARPIPHISYQEAMELSHFGAKVLYPPTVQPVRSQGIPLWIKNTFAPQDAGTLVEVSPPANKDVVRGLSSIAQLALLNLEGSGMVGIPGFSRRLFGALAQQRINVILITQSSSEHSICVAVRAAEAGPAQTAVDEEFSTEIAAGKVEPLRCETDLAIVALVGDNMRNHPGISGRMFSALGQNGVNVRAIAQGSSERNISAVIRAADVRKAINVLHEAFFEATAKQVNLFVAGVGNVGGKLLEQLARQQQWLREKLRLNLRVVGVANSQRFVLTEGGGLELNDWPAALAQGQPLDLPELVRQLLALNLRNTVFVDVTASADVADIYAALLARSVAVVACNKVACSSEYVNYAHLKALAREFNTEFLFETNVGAGLPVIGSLNDLLRSGDQVRRIEAVLSGTLNFVFNHYDGTIPFAEVVRQAQAEGYTEPDPRLDLSGTDVARKILILAREAGQEMELADIHNESFLPPACLAGDVEAFYEQLALHEPHFRALYDAASAQGQRLKFVARYADGKASVGLQGVVPGHDFYVLQGKDNAVLFFTNRYPEQPLVVKGAGAGADVTASGVFADIIRAARA</sequence>
<organism evidence="29 30">
    <name type="scientific">Hymenobacter roseosalivarius DSM 11622</name>
    <dbReference type="NCBI Taxonomy" id="645990"/>
    <lineage>
        <taxon>Bacteria</taxon>
        <taxon>Pseudomonadati</taxon>
        <taxon>Bacteroidota</taxon>
        <taxon>Cytophagia</taxon>
        <taxon>Cytophagales</taxon>
        <taxon>Hymenobacteraceae</taxon>
        <taxon>Hymenobacter</taxon>
    </lineage>
</organism>
<comment type="similarity">
    <text evidence="7">In the C-terminal section; belongs to the homoserine dehydrogenase family.</text>
</comment>
<dbReference type="InterPro" id="IPR001048">
    <property type="entry name" value="Asp/Glu/Uridylate_kinase"/>
</dbReference>
<dbReference type="UniPathway" id="UPA00050">
    <property type="reaction ID" value="UER00063"/>
</dbReference>
<comment type="pathway">
    <text evidence="2">Amino-acid biosynthesis; L-lysine biosynthesis via DAP pathway; (S)-tetrahydrodipicolinate from L-aspartate: step 1/4.</text>
</comment>
<keyword evidence="18" id="KW-0560">Oxidoreductase</keyword>
<dbReference type="EMBL" id="FWWW01000039">
    <property type="protein sequence ID" value="SMB83924.1"/>
    <property type="molecule type" value="Genomic_DNA"/>
</dbReference>
<name>A0A1W1UT86_9BACT</name>
<evidence type="ECO:0000256" key="6">
    <source>
        <dbReference type="ARBA" id="ARBA00005139"/>
    </source>
</evidence>
<dbReference type="InterPro" id="IPR036393">
    <property type="entry name" value="AceGlu_kinase-like_sf"/>
</dbReference>
<dbReference type="InterPro" id="IPR019811">
    <property type="entry name" value="HDH_CS"/>
</dbReference>
<comment type="pathway">
    <text evidence="6">Amino-acid biosynthesis; L-threonine biosynthesis; L-threonine from L-aspartate: step 1/5.</text>
</comment>
<dbReference type="SUPFAM" id="SSF55347">
    <property type="entry name" value="Glyceraldehyde-3-phosphate dehydrogenase-like, C-terminal domain"/>
    <property type="match status" value="1"/>
</dbReference>
<evidence type="ECO:0000256" key="24">
    <source>
        <dbReference type="ARBA" id="ARBA00044938"/>
    </source>
</evidence>
<dbReference type="InterPro" id="IPR049638">
    <property type="entry name" value="AK-HD"/>
</dbReference>
<keyword evidence="16" id="KW-0067">ATP-binding</keyword>
<dbReference type="Pfam" id="PF03447">
    <property type="entry name" value="NAD_binding_3"/>
    <property type="match status" value="1"/>
</dbReference>
<dbReference type="NCBIfam" id="NF006959">
    <property type="entry name" value="PRK09436.1"/>
    <property type="match status" value="1"/>
</dbReference>
<comment type="pathway">
    <text evidence="3">Amino-acid biosynthesis; L-methionine biosynthesis via de novo pathway; L-homoserine from L-aspartate: step 1/3.</text>
</comment>
<dbReference type="GO" id="GO:0004072">
    <property type="term" value="F:aspartate kinase activity"/>
    <property type="evidence" value="ECO:0007669"/>
    <property type="project" value="UniProtKB-EC"/>
</dbReference>
<dbReference type="SUPFAM" id="SSF53633">
    <property type="entry name" value="Carbamate kinase-like"/>
    <property type="match status" value="1"/>
</dbReference>
<dbReference type="UniPathway" id="UPA00034">
    <property type="reaction ID" value="UER00015"/>
</dbReference>
<evidence type="ECO:0000256" key="4">
    <source>
        <dbReference type="ARBA" id="ARBA00005056"/>
    </source>
</evidence>
<evidence type="ECO:0000259" key="28">
    <source>
        <dbReference type="PROSITE" id="PS51671"/>
    </source>
</evidence>
<dbReference type="GO" id="GO:0004412">
    <property type="term" value="F:homoserine dehydrogenase activity"/>
    <property type="evidence" value="ECO:0007669"/>
    <property type="project" value="UniProtKB-EC"/>
</dbReference>
<evidence type="ECO:0000256" key="1">
    <source>
        <dbReference type="ARBA" id="ARBA00001920"/>
    </source>
</evidence>
<evidence type="ECO:0000256" key="21">
    <source>
        <dbReference type="ARBA" id="ARBA00023154"/>
    </source>
</evidence>
<keyword evidence="17" id="KW-0521">NADP</keyword>
<dbReference type="InterPro" id="IPR036291">
    <property type="entry name" value="NAD(P)-bd_dom_sf"/>
</dbReference>
<evidence type="ECO:0000313" key="29">
    <source>
        <dbReference type="EMBL" id="SMB83924.1"/>
    </source>
</evidence>
<dbReference type="SUPFAM" id="SSF51735">
    <property type="entry name" value="NAD(P)-binding Rossmann-fold domains"/>
    <property type="match status" value="1"/>
</dbReference>
<evidence type="ECO:0000256" key="5">
    <source>
        <dbReference type="ARBA" id="ARBA00005062"/>
    </source>
</evidence>
<evidence type="ECO:0000256" key="18">
    <source>
        <dbReference type="ARBA" id="ARBA00023002"/>
    </source>
</evidence>
<evidence type="ECO:0000256" key="9">
    <source>
        <dbReference type="ARBA" id="ARBA00011881"/>
    </source>
</evidence>
<dbReference type="InterPro" id="IPR001341">
    <property type="entry name" value="Asp_kinase"/>
</dbReference>
<dbReference type="CDD" id="cd04922">
    <property type="entry name" value="ACT_AKi-HSDH-ThrA_2"/>
    <property type="match status" value="1"/>
</dbReference>
<keyword evidence="30" id="KW-1185">Reference proteome</keyword>
<keyword evidence="14" id="KW-0547">Nucleotide-binding</keyword>
<evidence type="ECO:0000256" key="14">
    <source>
        <dbReference type="ARBA" id="ARBA00022741"/>
    </source>
</evidence>
<keyword evidence="10" id="KW-0028">Amino-acid biosynthesis</keyword>
<keyword evidence="20" id="KW-0915">Sodium</keyword>
<evidence type="ECO:0000256" key="15">
    <source>
        <dbReference type="ARBA" id="ARBA00022777"/>
    </source>
</evidence>
<dbReference type="PANTHER" id="PTHR43070">
    <property type="match status" value="1"/>
</dbReference>
<dbReference type="GO" id="GO:0009090">
    <property type="term" value="P:homoserine biosynthetic process"/>
    <property type="evidence" value="ECO:0007669"/>
    <property type="project" value="UniProtKB-ARBA"/>
</dbReference>
<keyword evidence="23" id="KW-0511">Multifunctional enzyme</keyword>
<evidence type="ECO:0000256" key="12">
    <source>
        <dbReference type="ARBA" id="ARBA00022697"/>
    </source>
</evidence>
<dbReference type="PANTHER" id="PTHR43070:SF5">
    <property type="entry name" value="HOMOSERINE DEHYDROGENASE"/>
    <property type="match status" value="1"/>
</dbReference>
<keyword evidence="21" id="KW-0457">Lysine biosynthesis</keyword>
<evidence type="ECO:0000313" key="30">
    <source>
        <dbReference type="Proteomes" id="UP000192266"/>
    </source>
</evidence>
<dbReference type="Gene3D" id="3.30.2130.10">
    <property type="entry name" value="VC0802-like"/>
    <property type="match status" value="1"/>
</dbReference>
<dbReference type="GO" id="GO:0009089">
    <property type="term" value="P:lysine biosynthetic process via diaminopimelate"/>
    <property type="evidence" value="ECO:0007669"/>
    <property type="project" value="UniProtKB-UniPathway"/>
</dbReference>
<dbReference type="Gene3D" id="1.20.120.1320">
    <property type="entry name" value="Aspartokinase, catalytic domain"/>
    <property type="match status" value="1"/>
</dbReference>
<comment type="function">
    <text evidence="24">Bifunctional aspartate kinase and homoserine dehydrogenase that catalyzes the first and the third steps toward the synthesis of lysine, methionine and threonine from aspartate.</text>
</comment>
<comment type="similarity">
    <text evidence="8">In the N-terminal section; belongs to the aspartokinase family.</text>
</comment>
<comment type="catalytic activity">
    <reaction evidence="25">
        <text>L-aspartate + ATP = 4-phospho-L-aspartate + ADP</text>
        <dbReference type="Rhea" id="RHEA:23776"/>
        <dbReference type="ChEBI" id="CHEBI:29991"/>
        <dbReference type="ChEBI" id="CHEBI:30616"/>
        <dbReference type="ChEBI" id="CHEBI:57535"/>
        <dbReference type="ChEBI" id="CHEBI:456216"/>
        <dbReference type="EC" id="2.7.2.4"/>
    </reaction>
    <physiologicalReaction direction="left-to-right" evidence="25">
        <dbReference type="Rhea" id="RHEA:23777"/>
    </physiologicalReaction>
</comment>
<dbReference type="Pfam" id="PF00696">
    <property type="entry name" value="AA_kinase"/>
    <property type="match status" value="1"/>
</dbReference>
<evidence type="ECO:0000256" key="3">
    <source>
        <dbReference type="ARBA" id="ARBA00004986"/>
    </source>
</evidence>
<dbReference type="GO" id="GO:0050661">
    <property type="term" value="F:NADP binding"/>
    <property type="evidence" value="ECO:0007669"/>
    <property type="project" value="InterPro"/>
</dbReference>
<dbReference type="Pfam" id="PF00742">
    <property type="entry name" value="Homoserine_dh"/>
    <property type="match status" value="1"/>
</dbReference>
<comment type="cofactor">
    <cofactor evidence="1">
        <name>a metal cation</name>
        <dbReference type="ChEBI" id="CHEBI:25213"/>
    </cofactor>
</comment>
<dbReference type="STRING" id="645990.SAMN00120144_0792"/>
<dbReference type="FunFam" id="3.30.360.10:FF:000006">
    <property type="entry name" value="Bifunctional aspartokinase/homoserine dehydrogenase"/>
    <property type="match status" value="1"/>
</dbReference>
<dbReference type="PROSITE" id="PS51671">
    <property type="entry name" value="ACT"/>
    <property type="match status" value="1"/>
</dbReference>
<keyword evidence="11" id="KW-0808">Transferase</keyword>
<evidence type="ECO:0000256" key="26">
    <source>
        <dbReference type="ARBA" id="ARBA00048841"/>
    </source>
</evidence>
<keyword evidence="13" id="KW-0479">Metal-binding</keyword>
<dbReference type="PROSITE" id="PS00324">
    <property type="entry name" value="ASPARTOKINASE"/>
    <property type="match status" value="1"/>
</dbReference>
<dbReference type="Proteomes" id="UP000192266">
    <property type="component" value="Unassembled WGS sequence"/>
</dbReference>
<dbReference type="Gene3D" id="3.30.360.10">
    <property type="entry name" value="Dihydrodipicolinate Reductase, domain 2"/>
    <property type="match status" value="1"/>
</dbReference>
<protein>
    <submittedName>
        <fullName evidence="29">Aspartate kinase</fullName>
    </submittedName>
</protein>
<dbReference type="InterPro" id="IPR045865">
    <property type="entry name" value="ACT-like_dom_sf"/>
</dbReference>
<comment type="pathway">
    <text evidence="5">Amino-acid biosynthesis; L-methionine biosynthesis via de novo pathway; L-homoserine from L-aspartate: step 3/3.</text>
</comment>
<keyword evidence="19" id="KW-0520">NAD</keyword>
<evidence type="ECO:0000256" key="20">
    <source>
        <dbReference type="ARBA" id="ARBA00023053"/>
    </source>
</evidence>
<keyword evidence="22" id="KW-0486">Methionine biosynthesis</keyword>
<keyword evidence="15 29" id="KW-0418">Kinase</keyword>
<proteinExistence type="inferred from homology"/>
<evidence type="ECO:0000256" key="11">
    <source>
        <dbReference type="ARBA" id="ARBA00022679"/>
    </source>
</evidence>
<comment type="catalytic activity">
    <reaction evidence="27">
        <text>L-homoserine + NAD(+) = L-aspartate 4-semialdehyde + NADH + H(+)</text>
        <dbReference type="Rhea" id="RHEA:15757"/>
        <dbReference type="ChEBI" id="CHEBI:15378"/>
        <dbReference type="ChEBI" id="CHEBI:57476"/>
        <dbReference type="ChEBI" id="CHEBI:57540"/>
        <dbReference type="ChEBI" id="CHEBI:57945"/>
        <dbReference type="ChEBI" id="CHEBI:537519"/>
        <dbReference type="EC" id="1.1.1.3"/>
    </reaction>
    <physiologicalReaction direction="right-to-left" evidence="27">
        <dbReference type="Rhea" id="RHEA:15759"/>
    </physiologicalReaction>
</comment>
<evidence type="ECO:0000256" key="16">
    <source>
        <dbReference type="ARBA" id="ARBA00022840"/>
    </source>
</evidence>
<dbReference type="GO" id="GO:0046872">
    <property type="term" value="F:metal ion binding"/>
    <property type="evidence" value="ECO:0007669"/>
    <property type="project" value="UniProtKB-KW"/>
</dbReference>
<dbReference type="SUPFAM" id="SSF55021">
    <property type="entry name" value="ACT-like"/>
    <property type="match status" value="2"/>
</dbReference>
<dbReference type="AlphaFoldDB" id="A0A1W1UT86"/>
<dbReference type="CDD" id="cd04243">
    <property type="entry name" value="AAK_AK-HSDH-like"/>
    <property type="match status" value="1"/>
</dbReference>
<dbReference type="Gene3D" id="3.40.1160.10">
    <property type="entry name" value="Acetylglutamate kinase-like"/>
    <property type="match status" value="1"/>
</dbReference>
<dbReference type="GO" id="GO:0009088">
    <property type="term" value="P:threonine biosynthetic process"/>
    <property type="evidence" value="ECO:0007669"/>
    <property type="project" value="UniProtKB-UniPathway"/>
</dbReference>
<evidence type="ECO:0000256" key="23">
    <source>
        <dbReference type="ARBA" id="ARBA00023268"/>
    </source>
</evidence>
<evidence type="ECO:0000256" key="13">
    <source>
        <dbReference type="ARBA" id="ARBA00022723"/>
    </source>
</evidence>